<accession>A0A0X8FBA9</accession>
<dbReference type="KEGG" id="asan:AWM72_04555"/>
<reference evidence="1 3" key="1">
    <citation type="journal article" date="2016" name="Genome Announc.">
        <title>Complete Genome Sequences of Aerococcus christensenii CCUG 28831T, Aerococcus sanguinicola CCUG 43001T, Aerococcus urinae CCUG 36881T, Aerococcus urinaeequi CCUG 28094T, Aerococcus urinaehominis CCUG 42038 BT, and Aerococcus viridans CCUG 4311T.</title>
        <authorList>
            <person name="Carkaci D."/>
            <person name="Dargis R."/>
            <person name="Nielsen X.C."/>
            <person name="Skovgaard O."/>
            <person name="Fuursted K."/>
            <person name="Christensen J.J."/>
        </authorList>
    </citation>
    <scope>NUCLEOTIDE SEQUENCE [LARGE SCALE GENOMIC DNA]</scope>
    <source>
        <strain evidence="1 3">CCUG43001</strain>
    </source>
</reference>
<dbReference type="EMBL" id="PKGY01000002">
    <property type="protein sequence ID" value="PKZ22168.1"/>
    <property type="molecule type" value="Genomic_DNA"/>
</dbReference>
<name>A0A0X8FBA9_9LACT</name>
<dbReference type="InterPro" id="IPR052552">
    <property type="entry name" value="YeaO-like"/>
</dbReference>
<dbReference type="AlphaFoldDB" id="A0A0X8FBA9"/>
<dbReference type="PANTHER" id="PTHR36849">
    <property type="entry name" value="CYTOPLASMIC PROTEIN-RELATED"/>
    <property type="match status" value="1"/>
</dbReference>
<evidence type="ECO:0000313" key="1">
    <source>
        <dbReference type="EMBL" id="AMB94078.1"/>
    </source>
</evidence>
<protein>
    <submittedName>
        <fullName evidence="2">DUF488 domain-containing protein</fullName>
    </submittedName>
    <submittedName>
        <fullName evidence="1">MarR family transcriptional regulator</fullName>
    </submittedName>
</protein>
<evidence type="ECO:0000313" key="2">
    <source>
        <dbReference type="EMBL" id="PKZ22168.1"/>
    </source>
</evidence>
<gene>
    <name evidence="1" type="ORF">AWM72_04555</name>
    <name evidence="2" type="ORF">CYJ28_03370</name>
</gene>
<dbReference type="Pfam" id="PF22752">
    <property type="entry name" value="DUF488-N3i"/>
    <property type="match status" value="1"/>
</dbReference>
<dbReference type="GeneID" id="92903341"/>
<keyword evidence="3" id="KW-1185">Reference proteome</keyword>
<evidence type="ECO:0000313" key="4">
    <source>
        <dbReference type="Proteomes" id="UP000234239"/>
    </source>
</evidence>
<dbReference type="Proteomes" id="UP000234239">
    <property type="component" value="Unassembled WGS sequence"/>
</dbReference>
<sequence>MFRRKRIYEAVEESDGYRVLVDRLWPRGVKKEEAQLDAWPKEIAPSKDLRQAFHQADLDFEDFSQAYEEELEGNEEIQETCLDLARRARDHRVTLLYASKNEEENHVLVLEAYLASLLKGIRTDLEGD</sequence>
<reference evidence="3" key="2">
    <citation type="submission" date="2016-01" db="EMBL/GenBank/DDBJ databases">
        <title>Six Aerococcus type strain genome sequencing and assembly using PacBio and Illumina Hiseq.</title>
        <authorList>
            <person name="Carkaci D."/>
            <person name="Dargis R."/>
            <person name="Nielsen X.C."/>
            <person name="Skovgaard O."/>
            <person name="Fuursted K."/>
            <person name="Christensen J.J."/>
        </authorList>
    </citation>
    <scope>NUCLEOTIDE SEQUENCE [LARGE SCALE GENOMIC DNA]</scope>
    <source>
        <strain evidence="3">CCUG43001</strain>
    </source>
</reference>
<evidence type="ECO:0000313" key="3">
    <source>
        <dbReference type="Proteomes" id="UP000069912"/>
    </source>
</evidence>
<reference evidence="2 4" key="3">
    <citation type="submission" date="2017-12" db="EMBL/GenBank/DDBJ databases">
        <title>Phylogenetic diversity of female urinary microbiome.</title>
        <authorList>
            <person name="Thomas-White K."/>
            <person name="Wolfe A.J."/>
        </authorList>
    </citation>
    <scope>NUCLEOTIDE SEQUENCE [LARGE SCALE GENOMIC DNA]</scope>
    <source>
        <strain evidence="2 4">UMB0139</strain>
    </source>
</reference>
<dbReference type="Proteomes" id="UP000069912">
    <property type="component" value="Chromosome"/>
</dbReference>
<dbReference type="OrthoDB" id="9790745at2"/>
<organism evidence="1 3">
    <name type="scientific">Aerococcus sanguinicola</name>
    <dbReference type="NCBI Taxonomy" id="119206"/>
    <lineage>
        <taxon>Bacteria</taxon>
        <taxon>Bacillati</taxon>
        <taxon>Bacillota</taxon>
        <taxon>Bacilli</taxon>
        <taxon>Lactobacillales</taxon>
        <taxon>Aerococcaceae</taxon>
        <taxon>Aerococcus</taxon>
    </lineage>
</organism>
<dbReference type="RefSeq" id="WP_067973904.1">
    <property type="nucleotide sequence ID" value="NZ_CAJHKM010000001.1"/>
</dbReference>
<dbReference type="PANTHER" id="PTHR36849:SF1">
    <property type="entry name" value="CYTOPLASMIC PROTEIN"/>
    <property type="match status" value="1"/>
</dbReference>
<dbReference type="EMBL" id="CP014160">
    <property type="protein sequence ID" value="AMB94078.1"/>
    <property type="molecule type" value="Genomic_DNA"/>
</dbReference>
<proteinExistence type="predicted"/>